<sequence length="279" mass="30425">MTDSFLDASQGAKRRLPLPGLLATGVLVAALAAPALAEQDAEAYQALQDEHAALQAEQESLQSELEASRSQLAEQESEAKTLRGQIETLEAQLAEAREKAAEAAEMADEAREALNDEAGASEEVNALAVRVAELEQALQEAERERDIQYREHHAELAALRSRLPPEEGGTLELESAQASARLTAQAMRTAERDLRRAGGGDAARQADLEQLGDELEQDQRLVSRVQGGTLYRVRRGESLAGIAGRYYGNANRWPEIHEANEHVLENPDHVWPGMTLILP</sequence>
<dbReference type="EMBL" id="JABFUC010000006">
    <property type="protein sequence ID" value="MCG6657957.1"/>
    <property type="molecule type" value="Genomic_DNA"/>
</dbReference>
<dbReference type="Gene3D" id="3.10.350.10">
    <property type="entry name" value="LysM domain"/>
    <property type="match status" value="1"/>
</dbReference>
<dbReference type="CDD" id="cd00118">
    <property type="entry name" value="LysM"/>
    <property type="match status" value="1"/>
</dbReference>
<evidence type="ECO:0000313" key="3">
    <source>
        <dbReference type="EMBL" id="MCG6657957.1"/>
    </source>
</evidence>
<feature type="compositionally biased region" description="Low complexity" evidence="1">
    <location>
        <begin position="55"/>
        <end position="72"/>
    </location>
</feature>
<dbReference type="InterPro" id="IPR018392">
    <property type="entry name" value="LysM"/>
</dbReference>
<dbReference type="PANTHER" id="PTHR34700">
    <property type="entry name" value="POTASSIUM BINDING PROTEIN KBP"/>
    <property type="match status" value="1"/>
</dbReference>
<dbReference type="InterPro" id="IPR036779">
    <property type="entry name" value="LysM_dom_sf"/>
</dbReference>
<dbReference type="SUPFAM" id="SSF54106">
    <property type="entry name" value="LysM domain"/>
    <property type="match status" value="1"/>
</dbReference>
<dbReference type="PROSITE" id="PS51782">
    <property type="entry name" value="LYSM"/>
    <property type="match status" value="1"/>
</dbReference>
<dbReference type="Pfam" id="PF01476">
    <property type="entry name" value="LysM"/>
    <property type="match status" value="1"/>
</dbReference>
<name>A0ABS9P857_9GAMM</name>
<comment type="caution">
    <text evidence="3">The sequence shown here is derived from an EMBL/GenBank/DDBJ whole genome shotgun (WGS) entry which is preliminary data.</text>
</comment>
<proteinExistence type="predicted"/>
<accession>A0ABS9P857</accession>
<keyword evidence="4" id="KW-1185">Reference proteome</keyword>
<organism evidence="3 4">
    <name type="scientific">Billgrantia campisalis</name>
    <dbReference type="NCBI Taxonomy" id="74661"/>
    <lineage>
        <taxon>Bacteria</taxon>
        <taxon>Pseudomonadati</taxon>
        <taxon>Pseudomonadota</taxon>
        <taxon>Gammaproteobacteria</taxon>
        <taxon>Oceanospirillales</taxon>
        <taxon>Halomonadaceae</taxon>
        <taxon>Billgrantia</taxon>
    </lineage>
</organism>
<dbReference type="Proteomes" id="UP000814385">
    <property type="component" value="Unassembled WGS sequence"/>
</dbReference>
<feature type="region of interest" description="Disordered" evidence="1">
    <location>
        <begin position="55"/>
        <end position="81"/>
    </location>
</feature>
<dbReference type="PANTHER" id="PTHR34700:SF4">
    <property type="entry name" value="PHAGE-LIKE ELEMENT PBSX PROTEIN XKDP"/>
    <property type="match status" value="1"/>
</dbReference>
<dbReference type="RefSeq" id="WP_275298126.1">
    <property type="nucleotide sequence ID" value="NZ_JABFUC010000006.1"/>
</dbReference>
<reference evidence="3 4" key="1">
    <citation type="submission" date="2020-05" db="EMBL/GenBank/DDBJ databases">
        <title>Comparative genomic analysis of denitrifying bacteria from Halomonas genus.</title>
        <authorList>
            <person name="Wang L."/>
            <person name="Shao Z."/>
        </authorList>
    </citation>
    <scope>NUCLEOTIDE SEQUENCE [LARGE SCALE GENOMIC DNA]</scope>
    <source>
        <strain evidence="3 4">A4</strain>
    </source>
</reference>
<evidence type="ECO:0000259" key="2">
    <source>
        <dbReference type="PROSITE" id="PS51782"/>
    </source>
</evidence>
<gene>
    <name evidence="3" type="ORF">HOP52_09335</name>
</gene>
<dbReference type="SMART" id="SM00257">
    <property type="entry name" value="LysM"/>
    <property type="match status" value="1"/>
</dbReference>
<evidence type="ECO:0000256" key="1">
    <source>
        <dbReference type="SAM" id="MobiDB-lite"/>
    </source>
</evidence>
<evidence type="ECO:0000313" key="4">
    <source>
        <dbReference type="Proteomes" id="UP000814385"/>
    </source>
</evidence>
<protein>
    <submittedName>
        <fullName evidence="3">LysM peptidoglycan-binding domain-containing protein</fullName>
    </submittedName>
</protein>
<dbReference type="InterPro" id="IPR052196">
    <property type="entry name" value="Bact_Kbp"/>
</dbReference>
<feature type="domain" description="LysM" evidence="2">
    <location>
        <begin position="229"/>
        <end position="278"/>
    </location>
</feature>